<evidence type="ECO:0000256" key="5">
    <source>
        <dbReference type="ARBA" id="ARBA00024073"/>
    </source>
</evidence>
<evidence type="ECO:0000313" key="11">
    <source>
        <dbReference type="Proteomes" id="UP000077521"/>
    </source>
</evidence>
<dbReference type="InterPro" id="IPR050215">
    <property type="entry name" value="Thiolase-like_sf_Thiolase"/>
</dbReference>
<dbReference type="InterPro" id="IPR002155">
    <property type="entry name" value="Thiolase"/>
</dbReference>
<name>A0A177T939_9BASI</name>
<dbReference type="EMBL" id="LWDF02000229">
    <property type="protein sequence ID" value="KAE8251837.1"/>
    <property type="molecule type" value="Genomic_DNA"/>
</dbReference>
<dbReference type="InterPro" id="IPR020617">
    <property type="entry name" value="Thiolase_C"/>
</dbReference>
<sequence length="465" mass="50070">MFRTGKSLRVRVLSSPTSHLLHSSAHQRVDTLKSRVATQLGLEPSSLGRKREQGLRAHLQKNDDDIVITAAGRTPFCKAFKGGLRDTPFDVLSLEMFRGILKRADIDPHLIEDVVVGNVRNLDGAYQIRGAAIAAGIPSHVPTMVVNRWCSSGLMAVRTIADQIATGEISIGLAAGVESMTHHPPRQGFSEQLKEAHKDAADAIKPMGWTSEQVAAEWPELVKREQMDEFAARSHNRATEALRAGRFADEIIPVTARKLERRKNDAGKDVVVEGGSEEWTTVSEDDGIRQGTTAESLGKLKPAFPDWAPSRTTAGNASQVTDGGAAVVLMRRAVANKLGKPILAKYISTAVSGLEPRIMGIGPALAVPKLLEQTGVAKEEVDLFEINEAFASMGVFCQNRLDIPDDKFNVNGGAIALGHPLGATGTRLVITILNELARRDQQVGVVSMCVGLGMGAASLLIRERP</sequence>
<dbReference type="PANTHER" id="PTHR43853:SF10">
    <property type="entry name" value="ACETYL-COA C-ACETYLTRANSFERASE"/>
    <property type="match status" value="1"/>
</dbReference>
<proteinExistence type="inferred from homology"/>
<keyword evidence="3 7" id="KW-0808">Transferase</keyword>
<protein>
    <recommendedName>
        <fullName evidence="5">acetyl-CoA C-acyltransferase</fullName>
        <ecNumber evidence="5">2.3.1.16</ecNumber>
    </recommendedName>
</protein>
<comment type="similarity">
    <text evidence="2 7">Belongs to the thiolase-like superfamily. Thiolase family.</text>
</comment>
<dbReference type="GO" id="GO:0010124">
    <property type="term" value="P:phenylacetate catabolic process"/>
    <property type="evidence" value="ECO:0007669"/>
    <property type="project" value="TreeGrafter"/>
</dbReference>
<dbReference type="Pfam" id="PF02803">
    <property type="entry name" value="Thiolase_C"/>
    <property type="match status" value="1"/>
</dbReference>
<dbReference type="GO" id="GO:0006635">
    <property type="term" value="P:fatty acid beta-oxidation"/>
    <property type="evidence" value="ECO:0007669"/>
    <property type="project" value="TreeGrafter"/>
</dbReference>
<evidence type="ECO:0000256" key="3">
    <source>
        <dbReference type="ARBA" id="ARBA00022679"/>
    </source>
</evidence>
<dbReference type="InterPro" id="IPR020615">
    <property type="entry name" value="Thiolase_acyl_enz_int_AS"/>
</dbReference>
<dbReference type="EC" id="2.3.1.16" evidence="5"/>
<dbReference type="GO" id="GO:0003988">
    <property type="term" value="F:acetyl-CoA C-acyltransferase activity"/>
    <property type="evidence" value="ECO:0007669"/>
    <property type="project" value="UniProtKB-EC"/>
</dbReference>
<dbReference type="Pfam" id="PF00108">
    <property type="entry name" value="Thiolase_N"/>
    <property type="match status" value="1"/>
</dbReference>
<reference evidence="10" key="1">
    <citation type="submission" date="2016-04" db="EMBL/GenBank/DDBJ databases">
        <authorList>
            <person name="Nguyen H.D."/>
            <person name="Samba Siva P."/>
            <person name="Cullis J."/>
            <person name="Levesque C.A."/>
            <person name="Hambleton S."/>
        </authorList>
    </citation>
    <scope>NUCLEOTIDE SEQUENCE</scope>
    <source>
        <strain evidence="10">DAOMC 236416</strain>
    </source>
</reference>
<comment type="caution">
    <text evidence="10">The sequence shown here is derived from an EMBL/GenBank/DDBJ whole genome shotgun (WGS) entry which is preliminary data.</text>
</comment>
<dbReference type="AlphaFoldDB" id="A0A177T939"/>
<keyword evidence="11" id="KW-1185">Reference proteome</keyword>
<organism evidence="10 11">
    <name type="scientific">Tilletia indica</name>
    <dbReference type="NCBI Taxonomy" id="43049"/>
    <lineage>
        <taxon>Eukaryota</taxon>
        <taxon>Fungi</taxon>
        <taxon>Dikarya</taxon>
        <taxon>Basidiomycota</taxon>
        <taxon>Ustilaginomycotina</taxon>
        <taxon>Exobasidiomycetes</taxon>
        <taxon>Tilletiales</taxon>
        <taxon>Tilletiaceae</taxon>
        <taxon>Tilletia</taxon>
    </lineage>
</organism>
<dbReference type="PROSITE" id="PS00099">
    <property type="entry name" value="THIOLASE_3"/>
    <property type="match status" value="1"/>
</dbReference>
<dbReference type="Gene3D" id="3.40.47.10">
    <property type="match status" value="2"/>
</dbReference>
<evidence type="ECO:0000259" key="8">
    <source>
        <dbReference type="Pfam" id="PF00108"/>
    </source>
</evidence>
<dbReference type="NCBIfam" id="TIGR01930">
    <property type="entry name" value="AcCoA-C-Actrans"/>
    <property type="match status" value="1"/>
</dbReference>
<evidence type="ECO:0000259" key="9">
    <source>
        <dbReference type="Pfam" id="PF02803"/>
    </source>
</evidence>
<reference evidence="10" key="2">
    <citation type="journal article" date="2019" name="IMA Fungus">
        <title>Genome sequencing and comparison of five Tilletia species to identify candidate genes for the detection of regulated species infecting wheat.</title>
        <authorList>
            <person name="Nguyen H.D.T."/>
            <person name="Sultana T."/>
            <person name="Kesanakurti P."/>
            <person name="Hambleton S."/>
        </authorList>
    </citation>
    <scope>NUCLEOTIDE SEQUENCE</scope>
    <source>
        <strain evidence="10">DAOMC 236416</strain>
    </source>
</reference>
<dbReference type="CDD" id="cd00751">
    <property type="entry name" value="thiolase"/>
    <property type="match status" value="1"/>
</dbReference>
<keyword evidence="4 7" id="KW-0012">Acyltransferase</keyword>
<dbReference type="InterPro" id="IPR016039">
    <property type="entry name" value="Thiolase-like"/>
</dbReference>
<comment type="pathway">
    <text evidence="1">Lipid metabolism; fatty acid metabolism.</text>
</comment>
<dbReference type="PROSITE" id="PS00098">
    <property type="entry name" value="THIOLASE_1"/>
    <property type="match status" value="1"/>
</dbReference>
<evidence type="ECO:0000256" key="1">
    <source>
        <dbReference type="ARBA" id="ARBA00004872"/>
    </source>
</evidence>
<dbReference type="PANTHER" id="PTHR43853">
    <property type="entry name" value="3-KETOACYL-COA THIOLASE, PEROXISOMAL"/>
    <property type="match status" value="1"/>
</dbReference>
<dbReference type="InterPro" id="IPR020616">
    <property type="entry name" value="Thiolase_N"/>
</dbReference>
<evidence type="ECO:0000256" key="7">
    <source>
        <dbReference type="RuleBase" id="RU003557"/>
    </source>
</evidence>
<feature type="domain" description="Thiolase C-terminal" evidence="9">
    <location>
        <begin position="342"/>
        <end position="460"/>
    </location>
</feature>
<dbReference type="PROSITE" id="PS00737">
    <property type="entry name" value="THIOLASE_2"/>
    <property type="match status" value="1"/>
</dbReference>
<evidence type="ECO:0000313" key="10">
    <source>
        <dbReference type="EMBL" id="KAE8251837.1"/>
    </source>
</evidence>
<gene>
    <name evidence="10" type="ORF">A4X13_0g3824</name>
</gene>
<dbReference type="Proteomes" id="UP000077521">
    <property type="component" value="Unassembled WGS sequence"/>
</dbReference>
<evidence type="ECO:0000256" key="6">
    <source>
        <dbReference type="ARBA" id="ARBA00047605"/>
    </source>
</evidence>
<evidence type="ECO:0000256" key="4">
    <source>
        <dbReference type="ARBA" id="ARBA00023315"/>
    </source>
</evidence>
<feature type="domain" description="Thiolase N-terminal" evidence="8">
    <location>
        <begin position="66"/>
        <end position="332"/>
    </location>
</feature>
<comment type="catalytic activity">
    <reaction evidence="6">
        <text>an acyl-CoA + acetyl-CoA = a 3-oxoacyl-CoA + CoA</text>
        <dbReference type="Rhea" id="RHEA:21564"/>
        <dbReference type="ChEBI" id="CHEBI:57287"/>
        <dbReference type="ChEBI" id="CHEBI:57288"/>
        <dbReference type="ChEBI" id="CHEBI:58342"/>
        <dbReference type="ChEBI" id="CHEBI:90726"/>
        <dbReference type="EC" id="2.3.1.16"/>
    </reaction>
</comment>
<evidence type="ECO:0000256" key="2">
    <source>
        <dbReference type="ARBA" id="ARBA00010982"/>
    </source>
</evidence>
<accession>A0A177T939</accession>
<dbReference type="SUPFAM" id="SSF53901">
    <property type="entry name" value="Thiolase-like"/>
    <property type="match status" value="2"/>
</dbReference>
<dbReference type="GO" id="GO:0005777">
    <property type="term" value="C:peroxisome"/>
    <property type="evidence" value="ECO:0007669"/>
    <property type="project" value="TreeGrafter"/>
</dbReference>
<dbReference type="InterPro" id="IPR020613">
    <property type="entry name" value="Thiolase_CS"/>
</dbReference>
<dbReference type="InterPro" id="IPR020610">
    <property type="entry name" value="Thiolase_AS"/>
</dbReference>